<dbReference type="AlphaFoldDB" id="A0A7W4FBR9"/>
<dbReference type="Proteomes" id="UP000550787">
    <property type="component" value="Unassembled WGS sequence"/>
</dbReference>
<evidence type="ECO:0000256" key="1">
    <source>
        <dbReference type="SAM" id="MobiDB-lite"/>
    </source>
</evidence>
<feature type="region of interest" description="Disordered" evidence="1">
    <location>
        <begin position="496"/>
        <end position="552"/>
    </location>
</feature>
<comment type="caution">
    <text evidence="2">The sequence shown here is derived from an EMBL/GenBank/DDBJ whole genome shotgun (WGS) entry which is preliminary data.</text>
</comment>
<evidence type="ECO:0000313" key="3">
    <source>
        <dbReference type="Proteomes" id="UP000550787"/>
    </source>
</evidence>
<sequence>MSDPINTPTQAQIEAFIRQIPSVPAKSARRGATHISAAGVAVIEHDDLPTPYDYEQFSRAEDRFEDYPDPASEGDEMGDSDDNLPTAADREEFDRNEDRREQEDSVFADRRNQEDADYDERREAWAAGRDGGADMQNDQPESALDGLAARLNSVDARAAKRVEARETAPPDDDVRQRIRAAFGINPDGTRIEGPAPIEAALRARLEADRAERQAAESSRAESQQTQPEIQDSRQSPSVLEGLASRLQDVGHPQIARRQDRPEAAAQTQTREASALSAAPSAAQSAPAAHTKPNAGIPTYSSPAAFDAKIDAAVRARSNADIQAAVDRHRQNPSVIKDTSRKTTDEDRKTLAGMGRLELADAIAARGMALSASRREGLPDEVRATRQQVFERAVGESMARDRQQADVGKMWMRAATQAHMSGEKPTVLPDRQADSAALAKMTDKDLAREVGLRARAADIANATDSPDRAEVNAAFKAAADQVVSRAEAQVRELRAERVTGREATAAGEACAGEARRGAGRAGSPLCDAMDAAKERAAANPPVANVRESEMRQK</sequence>
<gene>
    <name evidence="2" type="ORF">HLH33_00635</name>
</gene>
<dbReference type="RefSeq" id="WP_183115252.1">
    <property type="nucleotide sequence ID" value="NZ_JABEQG010000001.1"/>
</dbReference>
<feature type="compositionally biased region" description="Acidic residues" evidence="1">
    <location>
        <begin position="67"/>
        <end position="82"/>
    </location>
</feature>
<feature type="compositionally biased region" description="Polar residues" evidence="1">
    <location>
        <begin position="225"/>
        <end position="237"/>
    </location>
</feature>
<name>A0A7W4FBR9_GLUDI</name>
<accession>A0A7W4FBR9</accession>
<dbReference type="EMBL" id="JABEQG010000001">
    <property type="protein sequence ID" value="MBB2154826.1"/>
    <property type="molecule type" value="Genomic_DNA"/>
</dbReference>
<evidence type="ECO:0000313" key="2">
    <source>
        <dbReference type="EMBL" id="MBB2154826.1"/>
    </source>
</evidence>
<feature type="compositionally biased region" description="Basic and acidic residues" evidence="1">
    <location>
        <begin position="56"/>
        <end position="66"/>
    </location>
</feature>
<feature type="compositionally biased region" description="Basic and acidic residues" evidence="1">
    <location>
        <begin position="88"/>
        <end position="124"/>
    </location>
</feature>
<proteinExistence type="predicted"/>
<feature type="region of interest" description="Disordered" evidence="1">
    <location>
        <begin position="204"/>
        <end position="301"/>
    </location>
</feature>
<feature type="region of interest" description="Disordered" evidence="1">
    <location>
        <begin position="43"/>
        <end position="149"/>
    </location>
</feature>
<feature type="compositionally biased region" description="Low complexity" evidence="1">
    <location>
        <begin position="272"/>
        <end position="288"/>
    </location>
</feature>
<feature type="compositionally biased region" description="Basic and acidic residues" evidence="1">
    <location>
        <begin position="204"/>
        <end position="214"/>
    </location>
</feature>
<reference evidence="2 3" key="1">
    <citation type="submission" date="2020-04" db="EMBL/GenBank/DDBJ databases">
        <title>Description of novel Gluconacetobacter.</title>
        <authorList>
            <person name="Sombolestani A."/>
        </authorList>
    </citation>
    <scope>NUCLEOTIDE SEQUENCE [LARGE SCALE GENOMIC DNA]</scope>
    <source>
        <strain evidence="2 3">LMG 7603</strain>
    </source>
</reference>
<protein>
    <submittedName>
        <fullName evidence="2">Uncharacterized protein</fullName>
    </submittedName>
</protein>
<organism evidence="2 3">
    <name type="scientific">Gluconacetobacter diazotrophicus</name>
    <name type="common">Acetobacter diazotrophicus</name>
    <dbReference type="NCBI Taxonomy" id="33996"/>
    <lineage>
        <taxon>Bacteria</taxon>
        <taxon>Pseudomonadati</taxon>
        <taxon>Pseudomonadota</taxon>
        <taxon>Alphaproteobacteria</taxon>
        <taxon>Acetobacterales</taxon>
        <taxon>Acetobacteraceae</taxon>
        <taxon>Gluconacetobacter</taxon>
    </lineage>
</organism>
<feature type="compositionally biased region" description="Low complexity" evidence="1">
    <location>
        <begin position="215"/>
        <end position="224"/>
    </location>
</feature>
<feature type="compositionally biased region" description="Low complexity" evidence="1">
    <location>
        <begin position="500"/>
        <end position="511"/>
    </location>
</feature>